<dbReference type="AlphaFoldDB" id="A0A1H3NPJ5"/>
<evidence type="ECO:0000313" key="1">
    <source>
        <dbReference type="EMBL" id="SDY90683.1"/>
    </source>
</evidence>
<reference evidence="2" key="1">
    <citation type="submission" date="2016-10" db="EMBL/GenBank/DDBJ databases">
        <authorList>
            <person name="Varghese N."/>
            <person name="Submissions S."/>
        </authorList>
    </citation>
    <scope>NUCLEOTIDE SEQUENCE [LARGE SCALE GENOMIC DNA]</scope>
    <source>
        <strain evidence="2">DC30,IBRC 10041,KCTC 4046</strain>
    </source>
</reference>
<keyword evidence="2" id="KW-1185">Reference proteome</keyword>
<organism evidence="1 2">
    <name type="scientific">Halopenitus persicus</name>
    <dbReference type="NCBI Taxonomy" id="1048396"/>
    <lineage>
        <taxon>Archaea</taxon>
        <taxon>Methanobacteriati</taxon>
        <taxon>Methanobacteriota</taxon>
        <taxon>Stenosarchaea group</taxon>
        <taxon>Halobacteria</taxon>
        <taxon>Halobacteriales</taxon>
        <taxon>Haloferacaceae</taxon>
        <taxon>Halopenitus</taxon>
    </lineage>
</organism>
<proteinExistence type="predicted"/>
<accession>A0A1H3NPJ5</accession>
<dbReference type="EMBL" id="FNPC01000014">
    <property type="protein sequence ID" value="SDY90683.1"/>
    <property type="molecule type" value="Genomic_DNA"/>
</dbReference>
<dbReference type="Proteomes" id="UP000199079">
    <property type="component" value="Unassembled WGS sequence"/>
</dbReference>
<name>A0A1H3NPJ5_9EURY</name>
<sequence length="265" mass="29796">MGGFQLVTLQYSRFYQLYAAVQLVANDEAYTKESLREALVARKDLDANLPDSEEGAKDVIEELGNALLIQEADGHIKLTSEAELPQNSRLLFSGKAVSESIYAADDTEAYDRMLTNLTYAHPELLNIAKEVYRNKPLEKFEIKRAIAGNDPFGNKLNDFTIDIGVELLSDADVIRKSDRGYTDGRCPITLLAHLIYEEYEAIASGDENGVSEQELFERIELMYGIEKSTFENHLSRLQRHGFVTPGSYGEITFDKDAFNAARIHE</sequence>
<evidence type="ECO:0000313" key="2">
    <source>
        <dbReference type="Proteomes" id="UP000199079"/>
    </source>
</evidence>
<protein>
    <submittedName>
        <fullName evidence="1">Uncharacterized protein</fullName>
    </submittedName>
</protein>
<gene>
    <name evidence="1" type="ORF">SAMN05216564_11419</name>
</gene>